<dbReference type="Gene3D" id="3.15.10.40">
    <property type="entry name" value="Uncharacterised protein PF07273, DUF1439"/>
    <property type="match status" value="1"/>
</dbReference>
<dbReference type="AlphaFoldDB" id="A0A1G9B3G4"/>
<dbReference type="InterPro" id="IPR010835">
    <property type="entry name" value="DUF1439"/>
</dbReference>
<dbReference type="STRING" id="492660.SAMN05192566_0971"/>
<keyword evidence="2" id="KW-1185">Reference proteome</keyword>
<organism evidence="1 2">
    <name type="scientific">Methylophilus rhizosphaerae</name>
    <dbReference type="NCBI Taxonomy" id="492660"/>
    <lineage>
        <taxon>Bacteria</taxon>
        <taxon>Pseudomonadati</taxon>
        <taxon>Pseudomonadota</taxon>
        <taxon>Betaproteobacteria</taxon>
        <taxon>Nitrosomonadales</taxon>
        <taxon>Methylophilaceae</taxon>
        <taxon>Methylophilus</taxon>
    </lineage>
</organism>
<evidence type="ECO:0000313" key="1">
    <source>
        <dbReference type="EMBL" id="SDK34089.1"/>
    </source>
</evidence>
<evidence type="ECO:0000313" key="2">
    <source>
        <dbReference type="Proteomes" id="UP000198629"/>
    </source>
</evidence>
<proteinExistence type="predicted"/>
<name>A0A1G9B3G4_9PROT</name>
<evidence type="ECO:0008006" key="3">
    <source>
        <dbReference type="Google" id="ProtNLM"/>
    </source>
</evidence>
<gene>
    <name evidence="1" type="ORF">SAMN05192566_0971</name>
</gene>
<dbReference type="Pfam" id="PF07273">
    <property type="entry name" value="DUF1439"/>
    <property type="match status" value="1"/>
</dbReference>
<protein>
    <recommendedName>
        <fullName evidence="3">DUF1439 domain-containing protein</fullName>
    </recommendedName>
</protein>
<reference evidence="2" key="1">
    <citation type="submission" date="2016-10" db="EMBL/GenBank/DDBJ databases">
        <authorList>
            <person name="Varghese N."/>
            <person name="Submissions S."/>
        </authorList>
    </citation>
    <scope>NUCLEOTIDE SEQUENCE [LARGE SCALE GENOMIC DNA]</scope>
    <source>
        <strain evidence="2">CBMB127</strain>
    </source>
</reference>
<dbReference type="Proteomes" id="UP000198629">
    <property type="component" value="Unassembled WGS sequence"/>
</dbReference>
<accession>A0A1G9B3G4</accession>
<sequence>MAAAAAMNRQARQVEIRLMRLLKSALSGLMLAALLSQCATMMGERTVSMSATQIQQKLNQKLAKPLTVMRVFHVQFSNALVSLDPASGRIHTTMDAIISSDMLANTASGTASLSGLLKFDASRNAVILDQPAVDAFQLDGASSEWNGVLQKVAKEMGGKWLDQLVLYEVRPEDLTYAGVHYQPTALLLTADEVQVKLKPQ</sequence>
<dbReference type="EMBL" id="FNFX01000002">
    <property type="protein sequence ID" value="SDK34089.1"/>
    <property type="molecule type" value="Genomic_DNA"/>
</dbReference>